<evidence type="ECO:0000313" key="5">
    <source>
        <dbReference type="EMBL" id="MCL7022260.1"/>
    </source>
</evidence>
<dbReference type="EMBL" id="JAJJMA010009435">
    <property type="protein sequence ID" value="MCL7022260.1"/>
    <property type="molecule type" value="Genomic_DNA"/>
</dbReference>
<comment type="subcellular location">
    <subcellularLocation>
        <location evidence="2">Cytoplasm</location>
    </subcellularLocation>
    <subcellularLocation>
        <location evidence="2">Nucleus</location>
    </subcellularLocation>
</comment>
<keyword evidence="2" id="KW-0143">Chaperone</keyword>
<dbReference type="GO" id="GO:0051087">
    <property type="term" value="F:protein-folding chaperone binding"/>
    <property type="evidence" value="ECO:0007669"/>
    <property type="project" value="TreeGrafter"/>
</dbReference>
<dbReference type="GO" id="GO:0005829">
    <property type="term" value="C:cytosol"/>
    <property type="evidence" value="ECO:0007669"/>
    <property type="project" value="TreeGrafter"/>
</dbReference>
<reference evidence="5" key="1">
    <citation type="submission" date="2022-03" db="EMBL/GenBank/DDBJ databases">
        <title>A functionally conserved STORR gene fusion in Papaver species that diverged 16.8 million years ago.</title>
        <authorList>
            <person name="Catania T."/>
        </authorList>
    </citation>
    <scope>NUCLEOTIDE SEQUENCE</scope>
    <source>
        <strain evidence="5">S-191538</strain>
    </source>
</reference>
<comment type="caution">
    <text evidence="5">The sequence shown here is derived from an EMBL/GenBank/DDBJ whole genome shotgun (WGS) entry which is preliminary data.</text>
</comment>
<dbReference type="CDD" id="cd06465">
    <property type="entry name" value="p23_hB-ind1_like"/>
    <property type="match status" value="1"/>
</dbReference>
<gene>
    <name evidence="5" type="ORF">MKW94_000599</name>
</gene>
<dbReference type="PANTHER" id="PTHR22932">
    <property type="entry name" value="TELOMERASE-BINDING PROTEIN P23 HSP90 CO-CHAPERONE"/>
    <property type="match status" value="1"/>
</dbReference>
<keyword evidence="2" id="KW-0963">Cytoplasm</keyword>
<dbReference type="Pfam" id="PF04969">
    <property type="entry name" value="CS"/>
    <property type="match status" value="1"/>
</dbReference>
<name>A0AA41RRG6_PAPNU</name>
<organism evidence="5 6">
    <name type="scientific">Papaver nudicaule</name>
    <name type="common">Iceland poppy</name>
    <dbReference type="NCBI Taxonomy" id="74823"/>
    <lineage>
        <taxon>Eukaryota</taxon>
        <taxon>Viridiplantae</taxon>
        <taxon>Streptophyta</taxon>
        <taxon>Embryophyta</taxon>
        <taxon>Tracheophyta</taxon>
        <taxon>Spermatophyta</taxon>
        <taxon>Magnoliopsida</taxon>
        <taxon>Ranunculales</taxon>
        <taxon>Papaveraceae</taxon>
        <taxon>Papaveroideae</taxon>
        <taxon>Papaver</taxon>
    </lineage>
</organism>
<dbReference type="InterPro" id="IPR008978">
    <property type="entry name" value="HSP20-like_chaperone"/>
</dbReference>
<dbReference type="InterPro" id="IPR007052">
    <property type="entry name" value="CS_dom"/>
</dbReference>
<keyword evidence="6" id="KW-1185">Reference proteome</keyword>
<dbReference type="PANTHER" id="PTHR22932:SF22">
    <property type="entry name" value="CO-CHAPERONE PROTEIN P23"/>
    <property type="match status" value="1"/>
</dbReference>
<evidence type="ECO:0000259" key="4">
    <source>
        <dbReference type="PROSITE" id="PS51203"/>
    </source>
</evidence>
<dbReference type="GO" id="GO:0051879">
    <property type="term" value="F:Hsp90 protein binding"/>
    <property type="evidence" value="ECO:0007669"/>
    <property type="project" value="UniProtKB-UniRule"/>
</dbReference>
<feature type="compositionally biased region" description="Acidic residues" evidence="3">
    <location>
        <begin position="149"/>
        <end position="166"/>
    </location>
</feature>
<proteinExistence type="inferred from homology"/>
<comment type="similarity">
    <text evidence="1 2">Belongs to the p23/wos2 family.</text>
</comment>
<dbReference type="AlphaFoldDB" id="A0AA41RRG6"/>
<dbReference type="FunFam" id="2.60.40.790:FF:000013">
    <property type="entry name" value="Very-long-chain (3R)-3-hydroxyacyl-CoA dehydratase"/>
    <property type="match status" value="1"/>
</dbReference>
<comment type="subunit">
    <text evidence="2">Interacts with HSP90 in an ATP-dependent manner.</text>
</comment>
<dbReference type="GO" id="GO:0006457">
    <property type="term" value="P:protein folding"/>
    <property type="evidence" value="ECO:0007669"/>
    <property type="project" value="TreeGrafter"/>
</dbReference>
<evidence type="ECO:0000313" key="6">
    <source>
        <dbReference type="Proteomes" id="UP001177140"/>
    </source>
</evidence>
<evidence type="ECO:0000256" key="2">
    <source>
        <dbReference type="RuleBase" id="RU369032"/>
    </source>
</evidence>
<dbReference type="GO" id="GO:0005634">
    <property type="term" value="C:nucleus"/>
    <property type="evidence" value="ECO:0007669"/>
    <property type="project" value="UniProtKB-SubCell"/>
</dbReference>
<protein>
    <recommendedName>
        <fullName evidence="2">Co-chaperone protein p23</fullName>
    </recommendedName>
</protein>
<dbReference type="GO" id="GO:0101031">
    <property type="term" value="C:protein folding chaperone complex"/>
    <property type="evidence" value="ECO:0007669"/>
    <property type="project" value="UniProtKB-ARBA"/>
</dbReference>
<evidence type="ECO:0000256" key="1">
    <source>
        <dbReference type="ARBA" id="ARBA00025733"/>
    </source>
</evidence>
<sequence>MFRHPQVKWAQREDKVYLTVLLPDAKDAKVNVDPEGVFTFSALAGAENHQYELKLDLFEKVNVEESKLNVGVRSIFCVIEKAEKGWWKNLLRGSEKPPHYLKIDWDKFVDEHAADETPEFNLRDMGGMDMASLMKGQGMDMSGVGDMGDMGEESDDDDNEVEEPGEVEAAAKDAPASIQKTEAAPPPST</sequence>
<comment type="function">
    <text evidence="2">Acts as a co-chaperone for HSP90.</text>
</comment>
<keyword evidence="2" id="KW-0539">Nucleus</keyword>
<evidence type="ECO:0000256" key="3">
    <source>
        <dbReference type="SAM" id="MobiDB-lite"/>
    </source>
</evidence>
<feature type="domain" description="CS" evidence="4">
    <location>
        <begin position="2"/>
        <end position="91"/>
    </location>
</feature>
<feature type="region of interest" description="Disordered" evidence="3">
    <location>
        <begin position="137"/>
        <end position="189"/>
    </location>
</feature>
<dbReference type="SUPFAM" id="SSF49764">
    <property type="entry name" value="HSP20-like chaperones"/>
    <property type="match status" value="1"/>
</dbReference>
<dbReference type="Gene3D" id="2.60.40.790">
    <property type="match status" value="1"/>
</dbReference>
<dbReference type="Proteomes" id="UP001177140">
    <property type="component" value="Unassembled WGS sequence"/>
</dbReference>
<dbReference type="PROSITE" id="PS51203">
    <property type="entry name" value="CS"/>
    <property type="match status" value="1"/>
</dbReference>
<dbReference type="InterPro" id="IPR045250">
    <property type="entry name" value="p23-like"/>
</dbReference>
<dbReference type="GO" id="GO:0051131">
    <property type="term" value="P:chaperone-mediated protein complex assembly"/>
    <property type="evidence" value="ECO:0007669"/>
    <property type="project" value="TreeGrafter"/>
</dbReference>
<accession>A0AA41RRG6</accession>